<name>A0ACC3ZLC4_COLTU</name>
<dbReference type="Proteomes" id="UP000805649">
    <property type="component" value="Unassembled WGS sequence"/>
</dbReference>
<evidence type="ECO:0000313" key="2">
    <source>
        <dbReference type="Proteomes" id="UP000805649"/>
    </source>
</evidence>
<sequence length="185" mass="20788">MQLLASLLFLAPALASPFAKREELTCGQKSGKLKEWSLTDFDYHASYTFSTPAHQNSWGYISFNVTNQALDYQVHCEAASNRLNDFFYGEQIYNCKAPDGESTETSFTFSTPTGFVEVNQTWICNDDPKYPARYTAMGGSNADLNCHETSWKNDNWTVGQVYSQRDIKCDIITLPAPITELYGVA</sequence>
<reference evidence="1 2" key="1">
    <citation type="journal article" date="2020" name="Phytopathology">
        <title>Genome Sequence Resources of Colletotrichum truncatum, C. plurivorum, C. musicola, and C. sojae: Four Species Pathogenic to Soybean (Glycine max).</title>
        <authorList>
            <person name="Rogerio F."/>
            <person name="Boufleur T.R."/>
            <person name="Ciampi-Guillardi M."/>
            <person name="Sukno S.A."/>
            <person name="Thon M.R."/>
            <person name="Massola Junior N.S."/>
            <person name="Baroncelli R."/>
        </authorList>
    </citation>
    <scope>NUCLEOTIDE SEQUENCE [LARGE SCALE GENOMIC DNA]</scope>
    <source>
        <strain evidence="1 2">CMES1059</strain>
    </source>
</reference>
<evidence type="ECO:0000313" key="1">
    <source>
        <dbReference type="EMBL" id="KAL0944865.1"/>
    </source>
</evidence>
<keyword evidence="2" id="KW-1185">Reference proteome</keyword>
<gene>
    <name evidence="1" type="ORF">CTRU02_202752</name>
</gene>
<organism evidence="1 2">
    <name type="scientific">Colletotrichum truncatum</name>
    <name type="common">Anthracnose fungus</name>
    <name type="synonym">Colletotrichum capsici</name>
    <dbReference type="NCBI Taxonomy" id="5467"/>
    <lineage>
        <taxon>Eukaryota</taxon>
        <taxon>Fungi</taxon>
        <taxon>Dikarya</taxon>
        <taxon>Ascomycota</taxon>
        <taxon>Pezizomycotina</taxon>
        <taxon>Sordariomycetes</taxon>
        <taxon>Hypocreomycetidae</taxon>
        <taxon>Glomerellales</taxon>
        <taxon>Glomerellaceae</taxon>
        <taxon>Colletotrichum</taxon>
        <taxon>Colletotrichum truncatum species complex</taxon>
    </lineage>
</organism>
<comment type="caution">
    <text evidence="1">The sequence shown here is derived from an EMBL/GenBank/DDBJ whole genome shotgun (WGS) entry which is preliminary data.</text>
</comment>
<accession>A0ACC3ZLC4</accession>
<protein>
    <submittedName>
        <fullName evidence="1">Uncharacterized protein</fullName>
    </submittedName>
</protein>
<proteinExistence type="predicted"/>
<dbReference type="EMBL" id="VUJX02000001">
    <property type="protein sequence ID" value="KAL0944865.1"/>
    <property type="molecule type" value="Genomic_DNA"/>
</dbReference>